<evidence type="ECO:0000313" key="1">
    <source>
        <dbReference type="EMBL" id="QJA58672.1"/>
    </source>
</evidence>
<organism evidence="1">
    <name type="scientific">viral metagenome</name>
    <dbReference type="NCBI Taxonomy" id="1070528"/>
    <lineage>
        <taxon>unclassified sequences</taxon>
        <taxon>metagenomes</taxon>
        <taxon>organismal metagenomes</taxon>
    </lineage>
</organism>
<proteinExistence type="predicted"/>
<gene>
    <name evidence="1" type="ORF">MM415B01425_0017</name>
</gene>
<accession>A0A6M3IQI0</accession>
<dbReference type="EMBL" id="MT141334">
    <property type="protein sequence ID" value="QJA58672.1"/>
    <property type="molecule type" value="Genomic_DNA"/>
</dbReference>
<dbReference type="AlphaFoldDB" id="A0A6M3IQI0"/>
<protein>
    <submittedName>
        <fullName evidence="1">Uncharacterized protein</fullName>
    </submittedName>
</protein>
<reference evidence="1" key="1">
    <citation type="submission" date="2020-03" db="EMBL/GenBank/DDBJ databases">
        <title>The deep terrestrial virosphere.</title>
        <authorList>
            <person name="Holmfeldt K."/>
            <person name="Nilsson E."/>
            <person name="Simone D."/>
            <person name="Lopez-Fernandez M."/>
            <person name="Wu X."/>
            <person name="de Brujin I."/>
            <person name="Lundin D."/>
            <person name="Andersson A."/>
            <person name="Bertilsson S."/>
            <person name="Dopson M."/>
        </authorList>
    </citation>
    <scope>NUCLEOTIDE SEQUENCE</scope>
    <source>
        <strain evidence="1">MM415B01425</strain>
    </source>
</reference>
<sequence>MAFTASKLFHTILGDKQVGGYTLTGDAADTTWDAPIGKVEAAWCENGDNSTAPAVVTWSGATLTITVDSSIAIASGKYIYAYYVGV</sequence>
<name>A0A6M3IQI0_9ZZZZ</name>